<evidence type="ECO:0000256" key="1">
    <source>
        <dbReference type="ARBA" id="ARBA00022737"/>
    </source>
</evidence>
<dbReference type="SUPFAM" id="SSF49265">
    <property type="entry name" value="Fibronectin type III"/>
    <property type="match status" value="2"/>
</dbReference>
<evidence type="ECO:0000259" key="2">
    <source>
        <dbReference type="PROSITE" id="PS50853"/>
    </source>
</evidence>
<organism evidence="3 4">
    <name type="scientific">Halocaridina rubra</name>
    <name type="common">Hawaiian red shrimp</name>
    <dbReference type="NCBI Taxonomy" id="373956"/>
    <lineage>
        <taxon>Eukaryota</taxon>
        <taxon>Metazoa</taxon>
        <taxon>Ecdysozoa</taxon>
        <taxon>Arthropoda</taxon>
        <taxon>Crustacea</taxon>
        <taxon>Multicrustacea</taxon>
        <taxon>Malacostraca</taxon>
        <taxon>Eumalacostraca</taxon>
        <taxon>Eucarida</taxon>
        <taxon>Decapoda</taxon>
        <taxon>Pleocyemata</taxon>
        <taxon>Caridea</taxon>
        <taxon>Atyoidea</taxon>
        <taxon>Atyidae</taxon>
        <taxon>Halocaridina</taxon>
    </lineage>
</organism>
<dbReference type="InterPro" id="IPR036116">
    <property type="entry name" value="FN3_sf"/>
</dbReference>
<dbReference type="PANTHER" id="PTHR46708:SF11">
    <property type="entry name" value="RECEPTOR-TYPE TYROSINE-PROTEIN PHOSPHATASE ETA-LIKE"/>
    <property type="match status" value="1"/>
</dbReference>
<name>A0AAN8XD50_HALRR</name>
<accession>A0AAN8XD50</accession>
<dbReference type="Pfam" id="PF00041">
    <property type="entry name" value="fn3"/>
    <property type="match status" value="1"/>
</dbReference>
<reference evidence="3 4" key="1">
    <citation type="submission" date="2023-11" db="EMBL/GenBank/DDBJ databases">
        <title>Halocaridina rubra genome assembly.</title>
        <authorList>
            <person name="Smith C."/>
        </authorList>
    </citation>
    <scope>NUCLEOTIDE SEQUENCE [LARGE SCALE GENOMIC DNA]</scope>
    <source>
        <strain evidence="3">EP-1</strain>
        <tissue evidence="3">Whole</tissue>
    </source>
</reference>
<keyword evidence="4" id="KW-1185">Reference proteome</keyword>
<dbReference type="CDD" id="cd00063">
    <property type="entry name" value="FN3"/>
    <property type="match status" value="2"/>
</dbReference>
<dbReference type="InterPro" id="IPR003961">
    <property type="entry name" value="FN3_dom"/>
</dbReference>
<dbReference type="PROSITE" id="PS50853">
    <property type="entry name" value="FN3"/>
    <property type="match status" value="1"/>
</dbReference>
<feature type="domain" description="Fibronectin type-III" evidence="2">
    <location>
        <begin position="43"/>
        <end position="135"/>
    </location>
</feature>
<comment type="caution">
    <text evidence="3">The sequence shown here is derived from an EMBL/GenBank/DDBJ whole genome shotgun (WGS) entry which is preliminary data.</text>
</comment>
<keyword evidence="1" id="KW-0677">Repeat</keyword>
<protein>
    <recommendedName>
        <fullName evidence="2">Fibronectin type-III domain-containing protein</fullName>
    </recommendedName>
</protein>
<dbReference type="SMART" id="SM00060">
    <property type="entry name" value="FN3"/>
    <property type="match status" value="3"/>
</dbReference>
<dbReference type="PANTHER" id="PTHR46708">
    <property type="entry name" value="TENASCIN"/>
    <property type="match status" value="1"/>
</dbReference>
<sequence length="332" mass="36143">METCGTYNFTITPYFVHPDDPSLDFAGDSVTTVGRTTDETPGPPRNLEITEQTDTGVTVRWTEPSLFPQCVDHYRLCAKLESQQEICVQTTDTTYTSKLELCARYTISVSGISSSGLVGIADTLTFSTITGVPGPVVNLTVDAVGSNFINVTFGRPTENPYCVEGYKYNVRPTKYVWNIIRSMSWIESKREECDPCSAVFYPLSPCTNYTLAVNAYNPSMMDGFVTEKTAKTGEAAPKDPVSIIGTPVGTDSIEVVWEGNPTDPCAGDAVLCWVNDVHPVENCMTYQQGTLGGSQLLFGLLPCSLYTITVIFKSPGGLQSAALVNYTRTLDI</sequence>
<proteinExistence type="predicted"/>
<dbReference type="Gene3D" id="2.60.40.10">
    <property type="entry name" value="Immunoglobulins"/>
    <property type="match status" value="2"/>
</dbReference>
<evidence type="ECO:0000313" key="4">
    <source>
        <dbReference type="Proteomes" id="UP001381693"/>
    </source>
</evidence>
<feature type="non-terminal residue" evidence="3">
    <location>
        <position position="332"/>
    </location>
</feature>
<dbReference type="InterPro" id="IPR050991">
    <property type="entry name" value="ECM_Regulatory_Proteins"/>
</dbReference>
<gene>
    <name evidence="3" type="ORF">SK128_025792</name>
</gene>
<dbReference type="EMBL" id="JAXCGZ010005819">
    <property type="protein sequence ID" value="KAK7080696.1"/>
    <property type="molecule type" value="Genomic_DNA"/>
</dbReference>
<dbReference type="InterPro" id="IPR013783">
    <property type="entry name" value="Ig-like_fold"/>
</dbReference>
<evidence type="ECO:0000313" key="3">
    <source>
        <dbReference type="EMBL" id="KAK7080696.1"/>
    </source>
</evidence>
<dbReference type="AlphaFoldDB" id="A0AAN8XD50"/>
<dbReference type="Proteomes" id="UP001381693">
    <property type="component" value="Unassembled WGS sequence"/>
</dbReference>